<organism evidence="7 8">
    <name type="scientific">Bifidobacterium thermacidophilum</name>
    <dbReference type="NCBI Taxonomy" id="246618"/>
    <lineage>
        <taxon>Bacteria</taxon>
        <taxon>Bacillati</taxon>
        <taxon>Actinomycetota</taxon>
        <taxon>Actinomycetes</taxon>
        <taxon>Bifidobacteriales</taxon>
        <taxon>Bifidobacteriaceae</taxon>
        <taxon>Bifidobacterium</taxon>
    </lineage>
</organism>
<sequence>MNTPRHKHTGTRQTAAIPFVSFVLSIVLIVVAVAGTAHTSWAAIPTSDDLSRFLTDVSISGITPDAQGVYRYRDGDEATLRFTFAEDDTVQFADSQLSYDLPQGFDAVNVSGTFDVPVVHAGAVYTVKGNTWRIQDGKLIISLNSDDPNIGYLRSSANTRIVLGVKFTLHGVQGKIKLADGVERTFELDTSNDLAVSKTSAYDERTGRVHYTVNIASTGTSTDVKVSDTISGTAIAYDPSSLHVSGNSGTYTVHTDGNGFVFTAPTMANKETITITYDGVIDYSAFKGSVTADNTRNTVTATSDGDPDPRKNTVTTDESHTIHLTDLSKTGTTDTTGGGASSRTVHWTLNANNRRLVSLAGGSIGDSIDQASRQRMSYAGDGVSIDVIDAAGRRVGTRKVTWKQLGVTDPSTTKEWKYQVPSTDGVYSYLITYDTTVDTSGTLTDLSVGNSASTDSPATGRQSTNTSVSVGKEFDLETHKSVVADRSDYHHTTWKIDASVPAAGYNSLTVTDTLPSIWGTVPDGAGNQVSKMLYDAYVDGSLTVEGLLDGESYTLDTSDPAKVTVTFYQDAAHTRTGLRSSSTARTIALTLQTRNNEDWLALGKDGGWQATHTNAETVTANGQKKNASASTVPVRQTITKKSEYAGTRTINGTDLPIYRYTLMLEGVNSDSLDIDDEFDTSLFSFATTQQVGVWDQNRVYGGDQYWQGAQGYKPITWTYTDKGVTIHVPSGAIDKSGGAYYPRYRIVYYLIAKDADALRTLNQRATDNNGTTTFTNTAKWNGSSTGSIVSTYTYKTVTKEQTSVDPKTRIASFRLNLNPKGTDINPNGNTLMLEDTMSANMIPDVTSLHADPSDGVMFHLNPDTNVLSIVFPDQTPVTITYNAYLKGNGRITYSNKASLYGQTSDITSTTDISSESSSSASVPSIRLLKNDSGNLGKPLAGARFKLYRASDDTPVTDTEFVTGADGIAVISGRQDHDGWALKDGVRYYLVETSAPDGYEKRSDRIYFTITDKPSGTEEYPDSYAIPWSNTPRRNKTSISIHKVDEANSATGLAGARFELMGFGLTLNATTTSNGTARFEGLEPGTYTLTEIQAPDGYQTPSSGHTIMVADDLTVTYDGRKLEPGAGEPPVITITNQRKRFFLPETGRLGGLWLLMGAGGLALSAGSLLMLADTRPSRQASSRGRYGRGKGGRMR</sequence>
<evidence type="ECO:0000256" key="2">
    <source>
        <dbReference type="ARBA" id="ARBA00022525"/>
    </source>
</evidence>
<evidence type="ECO:0000256" key="1">
    <source>
        <dbReference type="ARBA" id="ARBA00007257"/>
    </source>
</evidence>
<evidence type="ECO:0000256" key="3">
    <source>
        <dbReference type="ARBA" id="ARBA00022729"/>
    </source>
</evidence>
<proteinExistence type="inferred from homology"/>
<dbReference type="InterPro" id="IPR041033">
    <property type="entry name" value="SpaA_PFL_dom_1"/>
</dbReference>
<feature type="domain" description="SpaA-like prealbumin fold" evidence="6">
    <location>
        <begin position="924"/>
        <end position="1012"/>
    </location>
</feature>
<feature type="domain" description="SpaA-like prealbumin fold" evidence="6">
    <location>
        <begin position="1037"/>
        <end position="1116"/>
    </location>
</feature>
<dbReference type="InterPro" id="IPR008966">
    <property type="entry name" value="Adhesion_dom_sf"/>
</dbReference>
<keyword evidence="5" id="KW-1133">Transmembrane helix</keyword>
<protein>
    <submittedName>
        <fullName evidence="7">SpaA isopeptide-forming pilin-related protein</fullName>
    </submittedName>
</protein>
<keyword evidence="2" id="KW-0964">Secreted</keyword>
<evidence type="ECO:0000313" key="8">
    <source>
        <dbReference type="Proteomes" id="UP001620273"/>
    </source>
</evidence>
<reference evidence="7 8" key="1">
    <citation type="submission" date="2022-09" db="EMBL/GenBank/DDBJ databases">
        <title>Genome sequencing of four strains from tibetan pig.</title>
        <authorList>
            <person name="Feng J."/>
        </authorList>
    </citation>
    <scope>NUCLEOTIDE SEQUENCE [LARGE SCALE GENOMIC DNA]</scope>
    <source>
        <strain evidence="7 8">11-1-1</strain>
    </source>
</reference>
<dbReference type="EMBL" id="JAOQBW010000001">
    <property type="protein sequence ID" value="MFK3575526.1"/>
    <property type="molecule type" value="Genomic_DNA"/>
</dbReference>
<keyword evidence="3" id="KW-0732">Signal</keyword>
<dbReference type="RefSeq" id="WP_404439731.1">
    <property type="nucleotide sequence ID" value="NZ_JAOQBW010000001.1"/>
</dbReference>
<accession>A0ABW8KLT6</accession>
<feature type="compositionally biased region" description="Basic and acidic residues" evidence="4">
    <location>
        <begin position="307"/>
        <end position="323"/>
    </location>
</feature>
<feature type="region of interest" description="Disordered" evidence="4">
    <location>
        <begin position="296"/>
        <end position="341"/>
    </location>
</feature>
<gene>
    <name evidence="7" type="ORF">OCH74_01380</name>
</gene>
<dbReference type="Proteomes" id="UP001620273">
    <property type="component" value="Unassembled WGS sequence"/>
</dbReference>
<dbReference type="Gene3D" id="2.60.40.10">
    <property type="entry name" value="Immunoglobulins"/>
    <property type="match status" value="2"/>
</dbReference>
<feature type="compositionally biased region" description="Basic residues" evidence="4">
    <location>
        <begin position="1184"/>
        <end position="1194"/>
    </location>
</feature>
<comment type="caution">
    <text evidence="7">The sequence shown here is derived from an EMBL/GenBank/DDBJ whole genome shotgun (WGS) entry which is preliminary data.</text>
</comment>
<feature type="transmembrane region" description="Helical" evidence="5">
    <location>
        <begin position="1149"/>
        <end position="1171"/>
    </location>
</feature>
<keyword evidence="5" id="KW-0812">Transmembrane</keyword>
<dbReference type="InterPro" id="IPR013783">
    <property type="entry name" value="Ig-like_fold"/>
</dbReference>
<keyword evidence="5" id="KW-0472">Membrane</keyword>
<dbReference type="SUPFAM" id="SSF49478">
    <property type="entry name" value="Cna protein B-type domain"/>
    <property type="match status" value="1"/>
</dbReference>
<feature type="region of interest" description="Disordered" evidence="4">
    <location>
        <begin position="448"/>
        <end position="467"/>
    </location>
</feature>
<dbReference type="Pfam" id="PF17802">
    <property type="entry name" value="SpaA"/>
    <property type="match status" value="2"/>
</dbReference>
<evidence type="ECO:0000313" key="7">
    <source>
        <dbReference type="EMBL" id="MFK3575526.1"/>
    </source>
</evidence>
<dbReference type="PANTHER" id="PTHR36108">
    <property type="entry name" value="COLOSSIN-B-RELATED"/>
    <property type="match status" value="1"/>
</dbReference>
<name>A0ABW8KLT6_9BIFI</name>
<comment type="similarity">
    <text evidence="1">Belongs to the serine-aspartate repeat-containing protein (SDr) family.</text>
</comment>
<feature type="region of interest" description="Disordered" evidence="4">
    <location>
        <begin position="1173"/>
        <end position="1194"/>
    </location>
</feature>
<dbReference type="PANTHER" id="PTHR36108:SF13">
    <property type="entry name" value="COLOSSIN-B-RELATED"/>
    <property type="match status" value="1"/>
</dbReference>
<dbReference type="SUPFAM" id="SSF49401">
    <property type="entry name" value="Bacterial adhesins"/>
    <property type="match status" value="1"/>
</dbReference>
<evidence type="ECO:0000259" key="6">
    <source>
        <dbReference type="Pfam" id="PF17802"/>
    </source>
</evidence>
<keyword evidence="8" id="KW-1185">Reference proteome</keyword>
<evidence type="ECO:0000256" key="4">
    <source>
        <dbReference type="SAM" id="MobiDB-lite"/>
    </source>
</evidence>
<evidence type="ECO:0000256" key="5">
    <source>
        <dbReference type="SAM" id="Phobius"/>
    </source>
</evidence>